<dbReference type="InterPro" id="IPR036770">
    <property type="entry name" value="Ankyrin_rpt-contain_sf"/>
</dbReference>
<evidence type="ECO:0000313" key="5">
    <source>
        <dbReference type="Proteomes" id="UP000800200"/>
    </source>
</evidence>
<dbReference type="AlphaFoldDB" id="A0A6A6DES5"/>
<dbReference type="SUPFAM" id="SSF48403">
    <property type="entry name" value="Ankyrin repeat"/>
    <property type="match status" value="1"/>
</dbReference>
<dbReference type="PANTHER" id="PTHR24198">
    <property type="entry name" value="ANKYRIN REPEAT AND PROTEIN KINASE DOMAIN-CONTAINING PROTEIN"/>
    <property type="match status" value="1"/>
</dbReference>
<protein>
    <submittedName>
        <fullName evidence="4">Ankyrin</fullName>
    </submittedName>
</protein>
<dbReference type="InterPro" id="IPR002110">
    <property type="entry name" value="Ankyrin_rpt"/>
</dbReference>
<evidence type="ECO:0000313" key="4">
    <source>
        <dbReference type="EMBL" id="KAF2176968.1"/>
    </source>
</evidence>
<feature type="repeat" description="ANK" evidence="3">
    <location>
        <begin position="103"/>
        <end position="135"/>
    </location>
</feature>
<dbReference type="PROSITE" id="PS50297">
    <property type="entry name" value="ANK_REP_REGION"/>
    <property type="match status" value="2"/>
</dbReference>
<dbReference type="EMBL" id="ML994697">
    <property type="protein sequence ID" value="KAF2176968.1"/>
    <property type="molecule type" value="Genomic_DNA"/>
</dbReference>
<dbReference type="Pfam" id="PF12796">
    <property type="entry name" value="Ank_2"/>
    <property type="match status" value="2"/>
</dbReference>
<dbReference type="PANTHER" id="PTHR24198:SF165">
    <property type="entry name" value="ANKYRIN REPEAT-CONTAINING PROTEIN-RELATED"/>
    <property type="match status" value="1"/>
</dbReference>
<dbReference type="PROSITE" id="PS50088">
    <property type="entry name" value="ANK_REPEAT"/>
    <property type="match status" value="2"/>
</dbReference>
<feature type="non-terminal residue" evidence="4">
    <location>
        <position position="1"/>
    </location>
</feature>
<name>A0A6A6DES5_9PEZI</name>
<reference evidence="4" key="1">
    <citation type="journal article" date="2020" name="Stud. Mycol.">
        <title>101 Dothideomycetes genomes: a test case for predicting lifestyles and emergence of pathogens.</title>
        <authorList>
            <person name="Haridas S."/>
            <person name="Albert R."/>
            <person name="Binder M."/>
            <person name="Bloem J."/>
            <person name="Labutti K."/>
            <person name="Salamov A."/>
            <person name="Andreopoulos B."/>
            <person name="Baker S."/>
            <person name="Barry K."/>
            <person name="Bills G."/>
            <person name="Bluhm B."/>
            <person name="Cannon C."/>
            <person name="Castanera R."/>
            <person name="Culley D."/>
            <person name="Daum C."/>
            <person name="Ezra D."/>
            <person name="Gonzalez J."/>
            <person name="Henrissat B."/>
            <person name="Kuo A."/>
            <person name="Liang C."/>
            <person name="Lipzen A."/>
            <person name="Lutzoni F."/>
            <person name="Magnuson J."/>
            <person name="Mondo S."/>
            <person name="Nolan M."/>
            <person name="Ohm R."/>
            <person name="Pangilinan J."/>
            <person name="Park H.-J."/>
            <person name="Ramirez L."/>
            <person name="Alfaro M."/>
            <person name="Sun H."/>
            <person name="Tritt A."/>
            <person name="Yoshinaga Y."/>
            <person name="Zwiers L.-H."/>
            <person name="Turgeon B."/>
            <person name="Goodwin S."/>
            <person name="Spatafora J."/>
            <person name="Crous P."/>
            <person name="Grigoriev I."/>
        </authorList>
    </citation>
    <scope>NUCLEOTIDE SEQUENCE</scope>
    <source>
        <strain evidence="4">CBS 207.26</strain>
    </source>
</reference>
<dbReference type="Proteomes" id="UP000800200">
    <property type="component" value="Unassembled WGS sequence"/>
</dbReference>
<gene>
    <name evidence="4" type="ORF">K469DRAFT_605246</name>
</gene>
<sequence>VAENLDSERDISAFTQSNFRLCKLLTPYLYHHNALWSQSSALLWAAKCGQEAIGQRSLGEGANIQVTDEDGRTLLWWAVGEEHEAVVKLLLEKGADLESKDDHNQTLLLLAAGKGHEAVVKLLLKKGADLESRDNFSRTPLLWAA</sequence>
<accession>A0A6A6DES5</accession>
<evidence type="ECO:0000256" key="2">
    <source>
        <dbReference type="ARBA" id="ARBA00023043"/>
    </source>
</evidence>
<dbReference type="Gene3D" id="1.25.40.20">
    <property type="entry name" value="Ankyrin repeat-containing domain"/>
    <property type="match status" value="2"/>
</dbReference>
<evidence type="ECO:0000256" key="3">
    <source>
        <dbReference type="PROSITE-ProRule" id="PRU00023"/>
    </source>
</evidence>
<keyword evidence="5" id="KW-1185">Reference proteome</keyword>
<organism evidence="4 5">
    <name type="scientific">Zopfia rhizophila CBS 207.26</name>
    <dbReference type="NCBI Taxonomy" id="1314779"/>
    <lineage>
        <taxon>Eukaryota</taxon>
        <taxon>Fungi</taxon>
        <taxon>Dikarya</taxon>
        <taxon>Ascomycota</taxon>
        <taxon>Pezizomycotina</taxon>
        <taxon>Dothideomycetes</taxon>
        <taxon>Dothideomycetes incertae sedis</taxon>
        <taxon>Zopfiaceae</taxon>
        <taxon>Zopfia</taxon>
    </lineage>
</organism>
<proteinExistence type="predicted"/>
<dbReference type="OrthoDB" id="341259at2759"/>
<evidence type="ECO:0000256" key="1">
    <source>
        <dbReference type="ARBA" id="ARBA00022737"/>
    </source>
</evidence>
<keyword evidence="2 3" id="KW-0040">ANK repeat</keyword>
<dbReference type="SMART" id="SM00248">
    <property type="entry name" value="ANK"/>
    <property type="match status" value="2"/>
</dbReference>
<keyword evidence="1" id="KW-0677">Repeat</keyword>
<feature type="repeat" description="ANK" evidence="3">
    <location>
        <begin position="70"/>
        <end position="102"/>
    </location>
</feature>